<accession>A0A250XC95</accession>
<comment type="similarity">
    <text evidence="1">Belongs to the FAM227 family.</text>
</comment>
<dbReference type="Pfam" id="PF14922">
    <property type="entry name" value="FWWh"/>
    <property type="match status" value="1"/>
</dbReference>
<evidence type="ECO:0000256" key="1">
    <source>
        <dbReference type="ARBA" id="ARBA00008666"/>
    </source>
</evidence>
<proteinExistence type="inferred from homology"/>
<evidence type="ECO:0000313" key="5">
    <source>
        <dbReference type="Proteomes" id="UP000232323"/>
    </source>
</evidence>
<dbReference type="Proteomes" id="UP000232323">
    <property type="component" value="Unassembled WGS sequence"/>
</dbReference>
<evidence type="ECO:0000256" key="3">
    <source>
        <dbReference type="SAM" id="MobiDB-lite"/>
    </source>
</evidence>
<feature type="region of interest" description="Disordered" evidence="3">
    <location>
        <begin position="792"/>
        <end position="819"/>
    </location>
</feature>
<organism evidence="4 5">
    <name type="scientific">Chlamydomonas eustigma</name>
    <dbReference type="NCBI Taxonomy" id="1157962"/>
    <lineage>
        <taxon>Eukaryota</taxon>
        <taxon>Viridiplantae</taxon>
        <taxon>Chlorophyta</taxon>
        <taxon>core chlorophytes</taxon>
        <taxon>Chlorophyceae</taxon>
        <taxon>CS clade</taxon>
        <taxon>Chlamydomonadales</taxon>
        <taxon>Chlamydomonadaceae</taxon>
        <taxon>Chlamydomonas</taxon>
    </lineage>
</organism>
<feature type="compositionally biased region" description="Low complexity" evidence="3">
    <location>
        <begin position="373"/>
        <end position="389"/>
    </location>
</feature>
<feature type="region of interest" description="Disordered" evidence="3">
    <location>
        <begin position="701"/>
        <end position="723"/>
    </location>
</feature>
<feature type="region of interest" description="Disordered" evidence="3">
    <location>
        <begin position="341"/>
        <end position="389"/>
    </location>
</feature>
<keyword evidence="5" id="KW-1185">Reference proteome</keyword>
<gene>
    <name evidence="4" type="ORF">CEUSTIGMA_g7930.t1</name>
</gene>
<reference evidence="4 5" key="1">
    <citation type="submission" date="2017-08" db="EMBL/GenBank/DDBJ databases">
        <title>Acidophilic green algal genome provides insights into adaptation to an acidic environment.</title>
        <authorList>
            <person name="Hirooka S."/>
            <person name="Hirose Y."/>
            <person name="Kanesaki Y."/>
            <person name="Higuchi S."/>
            <person name="Fujiwara T."/>
            <person name="Onuma R."/>
            <person name="Era A."/>
            <person name="Ohbayashi R."/>
            <person name="Uzuka A."/>
            <person name="Nozaki H."/>
            <person name="Yoshikawa H."/>
            <person name="Miyagishima S.Y."/>
        </authorList>
    </citation>
    <scope>NUCLEOTIDE SEQUENCE [LARGE SCALE GENOMIC DNA]</scope>
    <source>
        <strain evidence="4 5">NIES-2499</strain>
    </source>
</reference>
<feature type="region of interest" description="Disordered" evidence="3">
    <location>
        <begin position="567"/>
        <end position="604"/>
    </location>
</feature>
<name>A0A250XC95_9CHLO</name>
<dbReference type="InterPro" id="IPR029417">
    <property type="entry name" value="FAM227"/>
</dbReference>
<evidence type="ECO:0000256" key="2">
    <source>
        <dbReference type="SAM" id="Coils"/>
    </source>
</evidence>
<comment type="caution">
    <text evidence="4">The sequence shown here is derived from an EMBL/GenBank/DDBJ whole genome shotgun (WGS) entry which is preliminary data.</text>
</comment>
<dbReference type="EMBL" id="BEGY01000053">
    <property type="protein sequence ID" value="GAX80492.1"/>
    <property type="molecule type" value="Genomic_DNA"/>
</dbReference>
<feature type="compositionally biased region" description="Low complexity" evidence="3">
    <location>
        <begin position="567"/>
        <end position="580"/>
    </location>
</feature>
<feature type="region of interest" description="Disordered" evidence="3">
    <location>
        <begin position="430"/>
        <end position="453"/>
    </location>
</feature>
<dbReference type="AlphaFoldDB" id="A0A250XC95"/>
<feature type="compositionally biased region" description="Low complexity" evidence="3">
    <location>
        <begin position="590"/>
        <end position="604"/>
    </location>
</feature>
<evidence type="ECO:0000313" key="4">
    <source>
        <dbReference type="EMBL" id="GAX80492.1"/>
    </source>
</evidence>
<protein>
    <submittedName>
        <fullName evidence="4">Uncharacterized protein</fullName>
    </submittedName>
</protein>
<feature type="coiled-coil region" evidence="2">
    <location>
        <begin position="468"/>
        <end position="495"/>
    </location>
</feature>
<sequence length="842" mass="88904">MASIHQPEVLELVHHLRDDGKKLQPLINALEELSSRVQIADVYNAGLGAVSVQTKSRASFRRGASSNLLPAATAANAVAVAKRHPKFWNGVPTDVNPPSVPKVTDAFLPIPPSSETMGGLPPPEDVHDWDALQAAVNDACSSFTSPAAKAAWKKWALNPANVSLMVSLFWWIVADVFKPDHVQAHEIKAFAFSHFARHYCEVIRYRGVSKDLYLDLWQKVMTCGIINLMKESYPRSAHKFDADLEGFIQTQLLRLTAGSLPADVHPSINSQPGARLPAVLVTHLPAASTIADDFPVPPPPPPLQEESSGGTIVTAPSAISSGPPGAVSRASILWDPATLNPATLSTSHEQPPGPGASTKVVPHAVASASEAAQSRQPSQPRQSVVRSRQNPIEAASNALGFHTMKPSPVLDYILSSHGLGDPRTGEAAVPGLRTDKVGGGPAQPALRRPLDEEEGDVLSYAKLAKACKSRASEAVAKYEASKKAATREVLRCRKEWISTREHINQRATDRAQGGKAREMSDKLSHYRESDIDKMARAGRDASFDAPTSFPVAAPAAAALAALVKAVESGSTEAGSTTTSGRGRRGHRRGASSAPPAAGGQGLGPSASELVVAPALPAYLASTASVPGCPSAARRATEAGQGSQAVASTSFRLMAPWSKMRSIQAGVSAALDQGRHNSIDVAARVQALPYGNQMRVPGWGTTALNTGPTTSMSTLLSTSGRRGGRRPLATMAAGPIHLLTDSVLPPSGDRELGEGMAGPLSNATSMYSASGAISAEGGTAHKELGSWVEVGAGRRRGQRKGEAEAGRKWRPSPVEFSRGTHDTRLRKAARSIMQGMDLEIYYE</sequence>
<feature type="compositionally biased region" description="Low complexity" evidence="3">
    <location>
        <begin position="708"/>
        <end position="719"/>
    </location>
</feature>
<feature type="region of interest" description="Disordered" evidence="3">
    <location>
        <begin position="294"/>
        <end position="327"/>
    </location>
</feature>
<dbReference type="OrthoDB" id="538318at2759"/>
<keyword evidence="2" id="KW-0175">Coiled coil</keyword>